<dbReference type="AlphaFoldDB" id="A0A0G3EG44"/>
<keyword evidence="3" id="KW-1185">Reference proteome</keyword>
<name>A0A0G3EG44_9BACT</name>
<dbReference type="STRING" id="1307763.L21SP4_02194"/>
<dbReference type="PROSITE" id="PS51257">
    <property type="entry name" value="PROKAR_LIPOPROTEIN"/>
    <property type="match status" value="1"/>
</dbReference>
<organism evidence="2 3">
    <name type="scientific">Kiritimatiella glycovorans</name>
    <dbReference type="NCBI Taxonomy" id="1307763"/>
    <lineage>
        <taxon>Bacteria</taxon>
        <taxon>Pseudomonadati</taxon>
        <taxon>Kiritimatiellota</taxon>
        <taxon>Kiritimatiellia</taxon>
        <taxon>Kiritimatiellales</taxon>
        <taxon>Kiritimatiellaceae</taxon>
        <taxon>Kiritimatiella</taxon>
    </lineage>
</organism>
<reference evidence="3" key="1">
    <citation type="submission" date="2015-02" db="EMBL/GenBank/DDBJ databases">
        <title>Description and complete genome sequence of the first cultured representative of the subdivision 5 of the Verrucomicrobia phylum.</title>
        <authorList>
            <person name="Spring S."/>
            <person name="Bunk B."/>
            <person name="Sproer C."/>
            <person name="Klenk H.-P."/>
        </authorList>
    </citation>
    <scope>NUCLEOTIDE SEQUENCE [LARGE SCALE GENOMIC DNA]</scope>
    <source>
        <strain evidence="3">L21-Fru-AB</strain>
    </source>
</reference>
<protein>
    <submittedName>
        <fullName evidence="2">Uncharacterized protein</fullName>
    </submittedName>
</protein>
<feature type="signal peptide" evidence="1">
    <location>
        <begin position="1"/>
        <end position="18"/>
    </location>
</feature>
<dbReference type="Proteomes" id="UP000035268">
    <property type="component" value="Chromosome"/>
</dbReference>
<evidence type="ECO:0000313" key="2">
    <source>
        <dbReference type="EMBL" id="AKJ65421.1"/>
    </source>
</evidence>
<dbReference type="KEGG" id="vbl:L21SP4_02194"/>
<evidence type="ECO:0000256" key="1">
    <source>
        <dbReference type="SAM" id="SignalP"/>
    </source>
</evidence>
<reference evidence="2 3" key="2">
    <citation type="journal article" date="2016" name="ISME J.">
        <title>Characterization of the first cultured representative of Verrucomicrobia subdivision 5 indicates the proposal of a novel phylum.</title>
        <authorList>
            <person name="Spring S."/>
            <person name="Bunk B."/>
            <person name="Sproer C."/>
            <person name="Schumann P."/>
            <person name="Rohde M."/>
            <person name="Tindall B.J."/>
            <person name="Klenk H.P."/>
        </authorList>
    </citation>
    <scope>NUCLEOTIDE SEQUENCE [LARGE SCALE GENOMIC DNA]</scope>
    <source>
        <strain evidence="2 3">L21-Fru-AB</strain>
    </source>
</reference>
<feature type="chain" id="PRO_5005184219" evidence="1">
    <location>
        <begin position="19"/>
        <end position="208"/>
    </location>
</feature>
<keyword evidence="1" id="KW-0732">Signal</keyword>
<gene>
    <name evidence="2" type="ORF">L21SP4_02194</name>
</gene>
<accession>A0A0G3EG44</accession>
<evidence type="ECO:0000313" key="3">
    <source>
        <dbReference type="Proteomes" id="UP000035268"/>
    </source>
</evidence>
<dbReference type="EMBL" id="CP010904">
    <property type="protein sequence ID" value="AKJ65421.1"/>
    <property type="molecule type" value="Genomic_DNA"/>
</dbReference>
<dbReference type="RefSeq" id="WP_052882654.1">
    <property type="nucleotide sequence ID" value="NZ_CP010904.1"/>
</dbReference>
<sequence precursor="true">MKKAITIAVLAVSSCAFAMANSNNTMVRINQKVQRHKTRLPPLSYRAFKILTMPGEQLKIADRVVSDEVTAGMLGFRPGEKVIGCNSFRTGAVLYSNYAIYFIGENNFREHRGLDPAPKATMESREAYAFRTKFYCVMPLSYIPETRFREVQTPYGEEGDLSWEMQLPDGQKIILPSRTIKVFAEMVADIIENHDYYERYVEEEENNP</sequence>
<proteinExistence type="predicted"/>